<dbReference type="EMBL" id="JADWYK010000001">
    <property type="protein sequence ID" value="MBG8552322.1"/>
    <property type="molecule type" value="Genomic_DNA"/>
</dbReference>
<keyword evidence="2" id="KW-1185">Reference proteome</keyword>
<evidence type="ECO:0000313" key="2">
    <source>
        <dbReference type="Proteomes" id="UP000601099"/>
    </source>
</evidence>
<accession>A0ABS0KWT8</accession>
<dbReference type="RefSeq" id="WP_196953361.1">
    <property type="nucleotide sequence ID" value="NZ_JADWYK010000001.1"/>
</dbReference>
<reference evidence="1 2" key="1">
    <citation type="submission" date="2020-11" db="EMBL/GenBank/DDBJ databases">
        <title>Hymenobacter sp.</title>
        <authorList>
            <person name="Kim M.K."/>
        </authorList>
    </citation>
    <scope>NUCLEOTIDE SEQUENCE [LARGE SCALE GENOMIC DNA]</scope>
    <source>
        <strain evidence="1 2">BT594</strain>
    </source>
</reference>
<comment type="caution">
    <text evidence="1">The sequence shown here is derived from an EMBL/GenBank/DDBJ whole genome shotgun (WGS) entry which is preliminary data.</text>
</comment>
<gene>
    <name evidence="1" type="ORF">I5L79_02130</name>
</gene>
<organism evidence="1 2">
    <name type="scientific">Hymenobacter guriensis</name>
    <dbReference type="NCBI Taxonomy" id="2793065"/>
    <lineage>
        <taxon>Bacteria</taxon>
        <taxon>Pseudomonadati</taxon>
        <taxon>Bacteroidota</taxon>
        <taxon>Cytophagia</taxon>
        <taxon>Cytophagales</taxon>
        <taxon>Hymenobacteraceae</taxon>
        <taxon>Hymenobacter</taxon>
    </lineage>
</organism>
<protein>
    <recommendedName>
        <fullName evidence="3">Four helix bundle protein</fullName>
    </recommendedName>
</protein>
<evidence type="ECO:0008006" key="3">
    <source>
        <dbReference type="Google" id="ProtNLM"/>
    </source>
</evidence>
<evidence type="ECO:0000313" key="1">
    <source>
        <dbReference type="EMBL" id="MBG8552322.1"/>
    </source>
</evidence>
<name>A0ABS0KWT8_9BACT</name>
<proteinExistence type="predicted"/>
<sequence length="130" mass="14405">MQIPRNILCHEALTQAEKAALGAAVTISQVRHCVRLANCILTTRVPKFHEQRTHWQTAASELVLREIGNARDVLSAHETADLNARLQSLTEPAEALLLWHRAKRTAQAAADRRLRHVATGKYQVSTAKAA</sequence>
<dbReference type="Proteomes" id="UP000601099">
    <property type="component" value="Unassembled WGS sequence"/>
</dbReference>